<sequence length="150" mass="17537">MVLTNQGHLIRLRQTVPDDAPILLRAYQDENFISLFRSNNAQQTEEQLRKILANRLENEPSKLGHVEFMIEHKKHGPIGVALLGDYTPVHQRAEYLIGLFDESRRSIGYGTETTLLVLELAFNFYKLHKIYTYVYDYNEWSEKSTIKFGF</sequence>
<evidence type="ECO:0000313" key="2">
    <source>
        <dbReference type="EMBL" id="MDM8562406.1"/>
    </source>
</evidence>
<dbReference type="InterPro" id="IPR016181">
    <property type="entry name" value="Acyl_CoA_acyltransferase"/>
</dbReference>
<dbReference type="PANTHER" id="PTHR43415:SF3">
    <property type="entry name" value="GNAT-FAMILY ACETYLTRANSFERASE"/>
    <property type="match status" value="1"/>
</dbReference>
<dbReference type="SUPFAM" id="SSF55729">
    <property type="entry name" value="Acyl-CoA N-acyltransferases (Nat)"/>
    <property type="match status" value="1"/>
</dbReference>
<dbReference type="EMBL" id="JAUCGM010000143">
    <property type="protein sequence ID" value="MDM8562406.1"/>
    <property type="molecule type" value="Genomic_DNA"/>
</dbReference>
<feature type="non-terminal residue" evidence="2">
    <location>
        <position position="150"/>
    </location>
</feature>
<dbReference type="Pfam" id="PF13302">
    <property type="entry name" value="Acetyltransf_3"/>
    <property type="match status" value="1"/>
</dbReference>
<comment type="caution">
    <text evidence="2">The sequence shown here is derived from an EMBL/GenBank/DDBJ whole genome shotgun (WGS) entry which is preliminary data.</text>
</comment>
<keyword evidence="3" id="KW-1185">Reference proteome</keyword>
<proteinExistence type="predicted"/>
<protein>
    <submittedName>
        <fullName evidence="2">GNAT family N-acetyltransferase</fullName>
    </submittedName>
</protein>
<organism evidence="2 3">
    <name type="scientific">Candidatus Marithioploca araucensis</name>
    <dbReference type="NCBI Taxonomy" id="70273"/>
    <lineage>
        <taxon>Bacteria</taxon>
        <taxon>Pseudomonadati</taxon>
        <taxon>Pseudomonadota</taxon>
        <taxon>Gammaproteobacteria</taxon>
        <taxon>Thiotrichales</taxon>
        <taxon>Thiotrichaceae</taxon>
        <taxon>Candidatus Marithioploca</taxon>
    </lineage>
</organism>
<dbReference type="PANTHER" id="PTHR43415">
    <property type="entry name" value="SPERMIDINE N(1)-ACETYLTRANSFERASE"/>
    <property type="match status" value="1"/>
</dbReference>
<gene>
    <name evidence="2" type="ORF">QUF54_03540</name>
</gene>
<name>A0ABT7VRV7_9GAMM</name>
<dbReference type="InterPro" id="IPR000182">
    <property type="entry name" value="GNAT_dom"/>
</dbReference>
<evidence type="ECO:0000313" key="3">
    <source>
        <dbReference type="Proteomes" id="UP001171945"/>
    </source>
</evidence>
<reference evidence="2" key="1">
    <citation type="submission" date="2023-06" db="EMBL/GenBank/DDBJ databases">
        <title>Uncultivated large filamentous bacteria from sulfidic sediments reveal new species and different genomic features in energy metabolism and defense.</title>
        <authorList>
            <person name="Fonseca A."/>
        </authorList>
    </citation>
    <scope>NUCLEOTIDE SEQUENCE</scope>
    <source>
        <strain evidence="2">HSG4</strain>
    </source>
</reference>
<feature type="domain" description="N-acetyltransferase" evidence="1">
    <location>
        <begin position="11"/>
        <end position="150"/>
    </location>
</feature>
<evidence type="ECO:0000259" key="1">
    <source>
        <dbReference type="Pfam" id="PF13302"/>
    </source>
</evidence>
<dbReference type="Proteomes" id="UP001171945">
    <property type="component" value="Unassembled WGS sequence"/>
</dbReference>
<accession>A0ABT7VRV7</accession>
<dbReference type="Gene3D" id="3.40.630.30">
    <property type="match status" value="1"/>
</dbReference>